<dbReference type="PANTHER" id="PTHR24379:SF123">
    <property type="entry name" value="ZINC FINGER AND BTB DOMAIN CONTAINING 17"/>
    <property type="match status" value="1"/>
</dbReference>
<feature type="domain" description="C2H2-type" evidence="14">
    <location>
        <begin position="450"/>
        <end position="477"/>
    </location>
</feature>
<dbReference type="FunFam" id="3.30.160.60:FF:001270">
    <property type="entry name" value="zinc finger protein 583 isoform X1"/>
    <property type="match status" value="1"/>
</dbReference>
<keyword evidence="5" id="KW-0677">Repeat</keyword>
<dbReference type="PROSITE" id="PS50157">
    <property type="entry name" value="ZINC_FINGER_C2H2_2"/>
    <property type="match status" value="14"/>
</dbReference>
<evidence type="ECO:0000256" key="2">
    <source>
        <dbReference type="ARBA" id="ARBA00004123"/>
    </source>
</evidence>
<keyword evidence="6 12" id="KW-0863">Zinc-finger</keyword>
<feature type="compositionally biased region" description="Basic and acidic residues" evidence="13">
    <location>
        <begin position="163"/>
        <end position="180"/>
    </location>
</feature>
<evidence type="ECO:0000313" key="15">
    <source>
        <dbReference type="Ensembl" id="ENSPKIP00000003464.1"/>
    </source>
</evidence>
<dbReference type="Gene3D" id="3.30.160.60">
    <property type="entry name" value="Classic Zinc Finger"/>
    <property type="match status" value="14"/>
</dbReference>
<proteinExistence type="inferred from homology"/>
<dbReference type="GO" id="GO:0005634">
    <property type="term" value="C:nucleus"/>
    <property type="evidence" value="ECO:0007669"/>
    <property type="project" value="UniProtKB-SubCell"/>
</dbReference>
<evidence type="ECO:0000256" key="5">
    <source>
        <dbReference type="ARBA" id="ARBA00022737"/>
    </source>
</evidence>
<protein>
    <submittedName>
        <fullName evidence="15">Zinc finger protein 883-like</fullName>
    </submittedName>
</protein>
<feature type="domain" description="C2H2-type" evidence="14">
    <location>
        <begin position="422"/>
        <end position="449"/>
    </location>
</feature>
<dbReference type="KEGG" id="pki:111854817"/>
<dbReference type="FunFam" id="3.30.160.60:FF:000360">
    <property type="entry name" value="zinc finger protein 572"/>
    <property type="match status" value="1"/>
</dbReference>
<comment type="subcellular location">
    <subcellularLocation>
        <location evidence="2">Nucleus</location>
    </subcellularLocation>
</comment>
<keyword evidence="7" id="KW-0862">Zinc</keyword>
<keyword evidence="9" id="KW-0238">DNA-binding</keyword>
<dbReference type="GeneTree" id="ENSGT01150000286971"/>
<feature type="domain" description="C2H2-type" evidence="14">
    <location>
        <begin position="618"/>
        <end position="640"/>
    </location>
</feature>
<evidence type="ECO:0000256" key="4">
    <source>
        <dbReference type="ARBA" id="ARBA00022723"/>
    </source>
</evidence>
<comment type="function">
    <text evidence="1">May be involved in transcriptional regulation.</text>
</comment>
<dbReference type="FunFam" id="3.30.160.60:FF:002716">
    <property type="entry name" value="Zinc finger protein 212"/>
    <property type="match status" value="1"/>
</dbReference>
<evidence type="ECO:0000256" key="7">
    <source>
        <dbReference type="ARBA" id="ARBA00022833"/>
    </source>
</evidence>
<keyword evidence="10" id="KW-0804">Transcription</keyword>
<evidence type="ECO:0000313" key="16">
    <source>
        <dbReference type="Proteomes" id="UP000261540"/>
    </source>
</evidence>
<evidence type="ECO:0000256" key="10">
    <source>
        <dbReference type="ARBA" id="ARBA00023163"/>
    </source>
</evidence>
<dbReference type="Pfam" id="PF13912">
    <property type="entry name" value="zf-C2H2_6"/>
    <property type="match status" value="1"/>
</dbReference>
<feature type="domain" description="C2H2-type" evidence="14">
    <location>
        <begin position="267"/>
        <end position="290"/>
    </location>
</feature>
<keyword evidence="16" id="KW-1185">Reference proteome</keyword>
<dbReference type="FunFam" id="3.30.160.60:FF:000151">
    <property type="entry name" value="Zinc finger and SCAN domain-containing 21"/>
    <property type="match status" value="1"/>
</dbReference>
<dbReference type="InterPro" id="IPR036236">
    <property type="entry name" value="Znf_C2H2_sf"/>
</dbReference>
<dbReference type="GO" id="GO:0008270">
    <property type="term" value="F:zinc ion binding"/>
    <property type="evidence" value="ECO:0007669"/>
    <property type="project" value="UniProtKB-KW"/>
</dbReference>
<name>A0A3B3QCH0_9TELE</name>
<evidence type="ECO:0000256" key="6">
    <source>
        <dbReference type="ARBA" id="ARBA00022771"/>
    </source>
</evidence>
<dbReference type="Ensembl" id="ENSPKIT00000027425.1">
    <property type="protein sequence ID" value="ENSPKIP00000003464.1"/>
    <property type="gene ID" value="ENSPKIG00000020950.1"/>
</dbReference>
<keyword evidence="11" id="KW-0539">Nucleus</keyword>
<feature type="domain" description="C2H2-type" evidence="14">
    <location>
        <begin position="187"/>
        <end position="215"/>
    </location>
</feature>
<feature type="domain" description="C2H2-type" evidence="14">
    <location>
        <begin position="562"/>
        <end position="589"/>
    </location>
</feature>
<dbReference type="FunFam" id="3.30.160.60:FF:000100">
    <property type="entry name" value="Zinc finger 45-like"/>
    <property type="match status" value="1"/>
</dbReference>
<dbReference type="InterPro" id="IPR013087">
    <property type="entry name" value="Znf_C2H2_type"/>
</dbReference>
<evidence type="ECO:0000256" key="13">
    <source>
        <dbReference type="SAM" id="MobiDB-lite"/>
    </source>
</evidence>
<dbReference type="GO" id="GO:0003677">
    <property type="term" value="F:DNA binding"/>
    <property type="evidence" value="ECO:0007669"/>
    <property type="project" value="UniProtKB-KW"/>
</dbReference>
<feature type="domain" description="C2H2-type" evidence="14">
    <location>
        <begin position="394"/>
        <end position="421"/>
    </location>
</feature>
<feature type="domain" description="C2H2-type" evidence="14">
    <location>
        <begin position="366"/>
        <end position="393"/>
    </location>
</feature>
<dbReference type="Pfam" id="PF00096">
    <property type="entry name" value="zf-C2H2"/>
    <property type="match status" value="11"/>
</dbReference>
<keyword evidence="4" id="KW-0479">Metal-binding</keyword>
<evidence type="ECO:0000256" key="8">
    <source>
        <dbReference type="ARBA" id="ARBA00023015"/>
    </source>
</evidence>
<evidence type="ECO:0000256" key="1">
    <source>
        <dbReference type="ARBA" id="ARBA00003767"/>
    </source>
</evidence>
<dbReference type="SMART" id="SM00355">
    <property type="entry name" value="ZnF_C2H2"/>
    <property type="match status" value="14"/>
</dbReference>
<feature type="domain" description="C2H2-type" evidence="14">
    <location>
        <begin position="338"/>
        <end position="365"/>
    </location>
</feature>
<sequence length="661" mass="74218">MDNKMRSGSKLCAVKIKSSYNCEAHKLGRLIKKEQGFGPCASSRCHTDMDHSDPASIKQETVHIKDEQNEVEVHSIQIKEDDVETESLDSGTALKGDCKKQILRPQDIKPVLSKLEPDLIHAKQESILIKTEPILDSECRTGKAKKEHECFGVKEEDLGDGSPDLKGDREEASDEHHTDSESPPQFFPCPHCVVSFTGSSYLEKHLKWTHQLQYQALLRSRASKVESNPEALERHCCPDCGLGFPLRRQLAVHVRCQHPSTPPQKRHPCPQCPRSFHYLASLQKHCKQWHQLATVCRDGRLTCASCGEGLGTSGGPHVCPGSETKAETGPTTTADGNFLCSVCSKTCSTTQNLRVHMRTHTGERPYTCTDCGKCFAERGSLAKHVRIHTGVKPFKCPDCGKQFGRMSHLTSHRLTHSGEKPFVCSECARRFTHKADLKTHQRTHSGEKPFRCPDCGKDFAIMGNLRAHQRVHSKEKSHQCGECGRKFGEAAVLKKHLRTHTGERPYHCTACGKQFNRVQHLKTHQRTHTGEKPYCCGDCGKSFSQSGDLTKHRRTHTGERPYACPDCERTYSNSGDLRKHSRSHTGQRPYSCQECGKSFRMIHHLKVHVRTHTGERPYSCLHCPLSFSRPHHLSSHLKVHWDATLRSTPAERSKSSCAHAS</sequence>
<evidence type="ECO:0000256" key="9">
    <source>
        <dbReference type="ARBA" id="ARBA00023125"/>
    </source>
</evidence>
<feature type="domain" description="C2H2-type" evidence="14">
    <location>
        <begin position="506"/>
        <end position="533"/>
    </location>
</feature>
<accession>A0A3B3QCH0</accession>
<reference evidence="15" key="1">
    <citation type="submission" date="2025-08" db="UniProtKB">
        <authorList>
            <consortium name="Ensembl"/>
        </authorList>
    </citation>
    <scope>IDENTIFICATION</scope>
</reference>
<dbReference type="FunFam" id="3.30.160.60:FF:000446">
    <property type="entry name" value="Zinc finger protein"/>
    <property type="match status" value="1"/>
</dbReference>
<keyword evidence="8" id="KW-0805">Transcription regulation</keyword>
<evidence type="ECO:0000256" key="3">
    <source>
        <dbReference type="ARBA" id="ARBA00006991"/>
    </source>
</evidence>
<dbReference type="FunFam" id="3.30.160.60:FF:002737">
    <property type="entry name" value="AGAP008430-PA"/>
    <property type="match status" value="1"/>
</dbReference>
<comment type="similarity">
    <text evidence="3">Belongs to the krueppel C2H2-type zinc-finger protein family.</text>
</comment>
<dbReference type="PROSITE" id="PS00028">
    <property type="entry name" value="ZINC_FINGER_C2H2_1"/>
    <property type="match status" value="14"/>
</dbReference>
<evidence type="ECO:0000256" key="11">
    <source>
        <dbReference type="ARBA" id="ARBA00023242"/>
    </source>
</evidence>
<feature type="domain" description="C2H2-type" evidence="14">
    <location>
        <begin position="235"/>
        <end position="263"/>
    </location>
</feature>
<feature type="domain" description="C2H2-type" evidence="14">
    <location>
        <begin position="478"/>
        <end position="505"/>
    </location>
</feature>
<dbReference type="FunFam" id="3.30.160.60:FF:002343">
    <property type="entry name" value="Zinc finger protein 33A"/>
    <property type="match status" value="3"/>
</dbReference>
<feature type="domain" description="C2H2-type" evidence="14">
    <location>
        <begin position="590"/>
        <end position="617"/>
    </location>
</feature>
<evidence type="ECO:0000256" key="12">
    <source>
        <dbReference type="PROSITE-ProRule" id="PRU00042"/>
    </source>
</evidence>
<dbReference type="SUPFAM" id="SSF57667">
    <property type="entry name" value="beta-beta-alpha zinc fingers"/>
    <property type="match status" value="7"/>
</dbReference>
<organism evidence="15 16">
    <name type="scientific">Paramormyrops kingsleyae</name>
    <dbReference type="NCBI Taxonomy" id="1676925"/>
    <lineage>
        <taxon>Eukaryota</taxon>
        <taxon>Metazoa</taxon>
        <taxon>Chordata</taxon>
        <taxon>Craniata</taxon>
        <taxon>Vertebrata</taxon>
        <taxon>Euteleostomi</taxon>
        <taxon>Actinopterygii</taxon>
        <taxon>Neopterygii</taxon>
        <taxon>Teleostei</taxon>
        <taxon>Osteoglossocephala</taxon>
        <taxon>Osteoglossomorpha</taxon>
        <taxon>Osteoglossiformes</taxon>
        <taxon>Mormyridae</taxon>
        <taxon>Paramormyrops</taxon>
    </lineage>
</organism>
<dbReference type="Proteomes" id="UP000261540">
    <property type="component" value="Unplaced"/>
</dbReference>
<dbReference type="PANTHER" id="PTHR24379">
    <property type="entry name" value="KRAB AND ZINC FINGER DOMAIN-CONTAINING"/>
    <property type="match status" value="1"/>
</dbReference>
<dbReference type="AlphaFoldDB" id="A0A3B3QCH0"/>
<evidence type="ECO:0000259" key="14">
    <source>
        <dbReference type="PROSITE" id="PS50157"/>
    </source>
</evidence>
<feature type="region of interest" description="Disordered" evidence="13">
    <location>
        <begin position="151"/>
        <end position="184"/>
    </location>
</feature>
<dbReference type="OrthoDB" id="6077919at2759"/>
<dbReference type="FunFam" id="3.30.160.60:FF:000912">
    <property type="entry name" value="Zinc finger protein 660"/>
    <property type="match status" value="1"/>
</dbReference>
<feature type="domain" description="C2H2-type" evidence="14">
    <location>
        <begin position="534"/>
        <end position="561"/>
    </location>
</feature>
<reference evidence="15" key="2">
    <citation type="submission" date="2025-09" db="UniProtKB">
        <authorList>
            <consortium name="Ensembl"/>
        </authorList>
    </citation>
    <scope>IDENTIFICATION</scope>
</reference>